<protein>
    <submittedName>
        <fullName evidence="2">Uncharacterized protein</fullName>
    </submittedName>
</protein>
<feature type="region of interest" description="Disordered" evidence="1">
    <location>
        <begin position="427"/>
        <end position="463"/>
    </location>
</feature>
<organism evidence="2 3">
    <name type="scientific">Aspergillus felis</name>
    <dbReference type="NCBI Taxonomy" id="1287682"/>
    <lineage>
        <taxon>Eukaryota</taxon>
        <taxon>Fungi</taxon>
        <taxon>Dikarya</taxon>
        <taxon>Ascomycota</taxon>
        <taxon>Pezizomycotina</taxon>
        <taxon>Eurotiomycetes</taxon>
        <taxon>Eurotiomycetidae</taxon>
        <taxon>Eurotiales</taxon>
        <taxon>Aspergillaceae</taxon>
        <taxon>Aspergillus</taxon>
        <taxon>Aspergillus subgen. Fumigati</taxon>
    </lineage>
</organism>
<dbReference type="OrthoDB" id="4366914at2759"/>
<name>A0A8H6V4D5_9EURO</name>
<feature type="region of interest" description="Disordered" evidence="1">
    <location>
        <begin position="762"/>
        <end position="794"/>
    </location>
</feature>
<accession>A0A8H6V4D5</accession>
<comment type="caution">
    <text evidence="2">The sequence shown here is derived from an EMBL/GenBank/DDBJ whole genome shotgun (WGS) entry which is preliminary data.</text>
</comment>
<dbReference type="AlphaFoldDB" id="A0A8H6V4D5"/>
<evidence type="ECO:0000256" key="1">
    <source>
        <dbReference type="SAM" id="MobiDB-lite"/>
    </source>
</evidence>
<dbReference type="EMBL" id="JACBAE010001075">
    <property type="protein sequence ID" value="KAF7173480.1"/>
    <property type="molecule type" value="Genomic_DNA"/>
</dbReference>
<proteinExistence type="predicted"/>
<sequence length="794" mass="92166">MDSYFTPYHEVKKAELEKDIGGHGKYVDNAFFIQLDGGLHWSHPMGDQSGTEVASWATANSRGLTVDEIHFRSERQTLRRLLRLRAILTIRTYFEPIPKIAKDPFIPGRLAEAIRNCDKSVSVYKGKAHWENILLPYLDEHGRLQRESEMLEDPSHFLNEDEYEVLQRLMPLIRTLERELPRRPQDVWKFEGRFSEFVREETSAWRQRGTERPAHFLLRPSGSIAAPIAHHLLNPTFYVTDPYSNETDDPSNPTIYLLHENGFSSQNSFMFDQICRREETLIYLHLWTEDVQKPHDDFVRDLRQNMSAIVEICWGEVVWRKVEHQGRLIRFPLWGKYKDVRLYLDLEEDGKTLKRFVFWVHHPQWFFRPRPVTRTNGVPDRTIQAKIQDAALGLAARLVGLSIKDNFYGQYPLNKYPRLTKEQRDVRERLMESAREETRAAFPMKAQEEEKRQSRLESKRKEQRRQIRQILQDLEKDQEKEAQEHPIENAEENTDLELGRSQSEKVQHLVKSWLAVSQRISHQNLSLDALDEGRLSDLRNSAIVDSDWFDLPREIIDWLQGQDGLKISGAAIESREELETVFLLLGCGENTLQSDDIQTASIGELALQVAWTYTESIARKRRHIILELTIPGASGQVMQRKCSSCGLRVLDDAFPRFAIKKRAAYVVRTLEVGGCGRPGCKGRTDLVPLDEWQQHIRGTRKVLENPPNKKGRGDFDSFLCRSEEELDGLPKTVQTICMSCSSPKLCGYPRWTIEKEPRFHSTTKMQGLQGERPKFQASRDLGNRQFNSPVKVLD</sequence>
<dbReference type="Proteomes" id="UP000654922">
    <property type="component" value="Unassembled WGS sequence"/>
</dbReference>
<reference evidence="2" key="1">
    <citation type="submission" date="2020-06" db="EMBL/GenBank/DDBJ databases">
        <title>Draft genome sequences of strains closely related to Aspergillus parafelis and Aspergillus hiratsukae.</title>
        <authorList>
            <person name="Dos Santos R.A.C."/>
            <person name="Rivero-Menendez O."/>
            <person name="Steenwyk J.L."/>
            <person name="Mead M.E."/>
            <person name="Goldman G.H."/>
            <person name="Alastruey-Izquierdo A."/>
            <person name="Rokas A."/>
        </authorList>
    </citation>
    <scope>NUCLEOTIDE SEQUENCE</scope>
    <source>
        <strain evidence="2">CNM-CM5623</strain>
    </source>
</reference>
<dbReference type="Pfam" id="PF11927">
    <property type="entry name" value="HODM_asu-like"/>
    <property type="match status" value="1"/>
</dbReference>
<gene>
    <name evidence="2" type="ORF">CNMCM5623_005730</name>
</gene>
<feature type="region of interest" description="Disordered" evidence="1">
    <location>
        <begin position="477"/>
        <end position="501"/>
    </location>
</feature>
<evidence type="ECO:0000313" key="2">
    <source>
        <dbReference type="EMBL" id="KAF7173480.1"/>
    </source>
</evidence>
<feature type="compositionally biased region" description="Basic and acidic residues" evidence="1">
    <location>
        <begin position="446"/>
        <end position="460"/>
    </location>
</feature>
<dbReference type="InterPro" id="IPR021848">
    <property type="entry name" value="HODM_asu-like"/>
</dbReference>
<feature type="compositionally biased region" description="Basic and acidic residues" evidence="1">
    <location>
        <begin position="477"/>
        <end position="488"/>
    </location>
</feature>
<evidence type="ECO:0000313" key="3">
    <source>
        <dbReference type="Proteomes" id="UP000654922"/>
    </source>
</evidence>
<feature type="compositionally biased region" description="Basic and acidic residues" evidence="1">
    <location>
        <begin position="427"/>
        <end position="439"/>
    </location>
</feature>